<dbReference type="GeneID" id="113399863"/>
<dbReference type="GO" id="GO:0016020">
    <property type="term" value="C:membrane"/>
    <property type="evidence" value="ECO:0007669"/>
    <property type="project" value="TreeGrafter"/>
</dbReference>
<evidence type="ECO:0000256" key="1">
    <source>
        <dbReference type="ARBA" id="ARBA00022448"/>
    </source>
</evidence>
<organism evidence="3 4">
    <name type="scientific">Vanessa tameamea</name>
    <name type="common">Kamehameha butterfly</name>
    <dbReference type="NCBI Taxonomy" id="334116"/>
    <lineage>
        <taxon>Eukaryota</taxon>
        <taxon>Metazoa</taxon>
        <taxon>Ecdysozoa</taxon>
        <taxon>Arthropoda</taxon>
        <taxon>Hexapoda</taxon>
        <taxon>Insecta</taxon>
        <taxon>Pterygota</taxon>
        <taxon>Neoptera</taxon>
        <taxon>Endopterygota</taxon>
        <taxon>Lepidoptera</taxon>
        <taxon>Glossata</taxon>
        <taxon>Ditrysia</taxon>
        <taxon>Papilionoidea</taxon>
        <taxon>Nymphalidae</taxon>
        <taxon>Nymphalinae</taxon>
        <taxon>Vanessa</taxon>
    </lineage>
</organism>
<dbReference type="InterPro" id="IPR036497">
    <property type="entry name" value="GLTP_sf"/>
</dbReference>
<dbReference type="GO" id="GO:1902387">
    <property type="term" value="F:ceramide 1-phosphate binding"/>
    <property type="evidence" value="ECO:0007669"/>
    <property type="project" value="TreeGrafter"/>
</dbReference>
<sequence>MDSTSTATKNSNSQDLIPFSYVNGKINVIEFLEAVKNLITLVDRLGKVFAPIKYDMEGNVEKIKKYEYSEDSCLLELMAKEHSKGESKSAEGVLWLNRALLFFELLFQEIIVCLQSNNYDVNMKNIYTIAYEGSVKKYHNWVSQQLFALICKMSPTLPQILKSLEVEHDISGFETRLTSFNKTLHIVRSKIDTFFKDQNMFV</sequence>
<keyword evidence="1" id="KW-0813">Transport</keyword>
<dbReference type="GO" id="GO:1902388">
    <property type="term" value="F:ceramide 1-phosphate transfer activity"/>
    <property type="evidence" value="ECO:0007669"/>
    <property type="project" value="TreeGrafter"/>
</dbReference>
<dbReference type="Gene3D" id="1.10.3520.10">
    <property type="entry name" value="Glycolipid transfer protein"/>
    <property type="match status" value="1"/>
</dbReference>
<name>A0A8B8ICW6_VANTA</name>
<evidence type="ECO:0000313" key="3">
    <source>
        <dbReference type="Proteomes" id="UP001652626"/>
    </source>
</evidence>
<gene>
    <name evidence="4" type="primary">LOC113399863</name>
</gene>
<proteinExistence type="predicted"/>
<feature type="domain" description="Glycolipid transfer protein" evidence="2">
    <location>
        <begin position="27"/>
        <end position="164"/>
    </location>
</feature>
<evidence type="ECO:0000259" key="2">
    <source>
        <dbReference type="Pfam" id="PF08718"/>
    </source>
</evidence>
<keyword evidence="3" id="KW-1185">Reference proteome</keyword>
<dbReference type="Pfam" id="PF08718">
    <property type="entry name" value="GLTP"/>
    <property type="match status" value="1"/>
</dbReference>
<dbReference type="RefSeq" id="XP_026494909.2">
    <property type="nucleotide sequence ID" value="XM_026639124.2"/>
</dbReference>
<dbReference type="SUPFAM" id="SSF110004">
    <property type="entry name" value="Glycolipid transfer protein, GLTP"/>
    <property type="match status" value="1"/>
</dbReference>
<dbReference type="Proteomes" id="UP001652626">
    <property type="component" value="Chromosome 8"/>
</dbReference>
<reference evidence="4" key="1">
    <citation type="submission" date="2025-08" db="UniProtKB">
        <authorList>
            <consortium name="RefSeq"/>
        </authorList>
    </citation>
    <scope>IDENTIFICATION</scope>
    <source>
        <tissue evidence="4">Whole body</tissue>
    </source>
</reference>
<dbReference type="InterPro" id="IPR014830">
    <property type="entry name" value="Glycolipid_transfer_prot_dom"/>
</dbReference>
<dbReference type="OMA" id="EMHGAEW"/>
<evidence type="ECO:0000313" key="4">
    <source>
        <dbReference type="RefSeq" id="XP_026494909.2"/>
    </source>
</evidence>
<accession>A0A8B8ICW6</accession>
<dbReference type="PANTHER" id="PTHR10219:SF25">
    <property type="entry name" value="PLECKSTRIN HOMOLOGY DOMAIN-CONTAINING FAMILY A MEMBER 8"/>
    <property type="match status" value="1"/>
</dbReference>
<dbReference type="PANTHER" id="PTHR10219">
    <property type="entry name" value="GLYCOLIPID TRANSFER PROTEIN-RELATED"/>
    <property type="match status" value="1"/>
</dbReference>
<dbReference type="AlphaFoldDB" id="A0A8B8ICW6"/>
<protein>
    <submittedName>
        <fullName evidence="4">Glycolipid transfer protein</fullName>
    </submittedName>
</protein>
<dbReference type="OrthoDB" id="205255at2759"/>
<dbReference type="GO" id="GO:0005829">
    <property type="term" value="C:cytosol"/>
    <property type="evidence" value="ECO:0007669"/>
    <property type="project" value="TreeGrafter"/>
</dbReference>